<evidence type="ECO:0000313" key="2">
    <source>
        <dbReference type="EMBL" id="RSZ55034.1"/>
    </source>
</evidence>
<evidence type="ECO:0000313" key="3">
    <source>
        <dbReference type="Proteomes" id="UP000278085"/>
    </source>
</evidence>
<evidence type="ECO:0000259" key="1">
    <source>
        <dbReference type="Pfam" id="PF00501"/>
    </source>
</evidence>
<proteinExistence type="predicted"/>
<organism evidence="2 3">
    <name type="scientific">Massilia atriviolacea</name>
    <dbReference type="NCBI Taxonomy" id="2495579"/>
    <lineage>
        <taxon>Bacteria</taxon>
        <taxon>Pseudomonadati</taxon>
        <taxon>Pseudomonadota</taxon>
        <taxon>Betaproteobacteria</taxon>
        <taxon>Burkholderiales</taxon>
        <taxon>Oxalobacteraceae</taxon>
        <taxon>Telluria group</taxon>
        <taxon>Massilia</taxon>
    </lineage>
</organism>
<dbReference type="GO" id="GO:0005829">
    <property type="term" value="C:cytosol"/>
    <property type="evidence" value="ECO:0007669"/>
    <property type="project" value="TreeGrafter"/>
</dbReference>
<dbReference type="FunFam" id="3.40.50.980:FF:000001">
    <property type="entry name" value="Non-ribosomal peptide synthetase"/>
    <property type="match status" value="1"/>
</dbReference>
<dbReference type="Gene3D" id="3.40.50.980">
    <property type="match status" value="2"/>
</dbReference>
<feature type="non-terminal residue" evidence="2">
    <location>
        <position position="211"/>
    </location>
</feature>
<dbReference type="GO" id="GO:0043041">
    <property type="term" value="P:amino acid activation for nonribosomal peptide biosynthetic process"/>
    <property type="evidence" value="ECO:0007669"/>
    <property type="project" value="TreeGrafter"/>
</dbReference>
<name>A0A430HBZ5_9BURK</name>
<dbReference type="InterPro" id="IPR000873">
    <property type="entry name" value="AMP-dep_synth/lig_dom"/>
</dbReference>
<dbReference type="PANTHER" id="PTHR45527:SF14">
    <property type="entry name" value="PLIPASTATIN SYNTHASE SUBUNIT B"/>
    <property type="match status" value="1"/>
</dbReference>
<dbReference type="Proteomes" id="UP000278085">
    <property type="component" value="Unassembled WGS sequence"/>
</dbReference>
<feature type="domain" description="AMP-dependent synthetase/ligase" evidence="1">
    <location>
        <begin position="58"/>
        <end position="211"/>
    </location>
</feature>
<dbReference type="SUPFAM" id="SSF56801">
    <property type="entry name" value="Acetyl-CoA synthetase-like"/>
    <property type="match status" value="1"/>
</dbReference>
<dbReference type="PANTHER" id="PTHR45527">
    <property type="entry name" value="NONRIBOSOMAL PEPTIDE SYNTHETASE"/>
    <property type="match status" value="1"/>
</dbReference>
<keyword evidence="3" id="KW-1185">Reference proteome</keyword>
<reference evidence="2 3" key="1">
    <citation type="submission" date="2018-12" db="EMBL/GenBank/DDBJ databases">
        <authorList>
            <person name="Yang E."/>
        </authorList>
    </citation>
    <scope>NUCLEOTIDE SEQUENCE [LARGE SCALE GENOMIC DNA]</scope>
    <source>
        <strain evidence="2 3">SOD</strain>
    </source>
</reference>
<gene>
    <name evidence="2" type="ORF">EJB06_31605</name>
</gene>
<dbReference type="Pfam" id="PF00501">
    <property type="entry name" value="AMP-binding"/>
    <property type="match status" value="1"/>
</dbReference>
<dbReference type="AlphaFoldDB" id="A0A430HBZ5"/>
<comment type="caution">
    <text evidence="2">The sequence shown here is derived from an EMBL/GenBank/DDBJ whole genome shotgun (WGS) entry which is preliminary data.</text>
</comment>
<accession>A0A430HBZ5</accession>
<dbReference type="EMBL" id="RXLQ01000071">
    <property type="protein sequence ID" value="RSZ55034.1"/>
    <property type="molecule type" value="Genomic_DNA"/>
</dbReference>
<protein>
    <submittedName>
        <fullName evidence="2">Non-ribosomal peptide synthetase</fullName>
    </submittedName>
</protein>
<dbReference type="GO" id="GO:0031177">
    <property type="term" value="F:phosphopantetheine binding"/>
    <property type="evidence" value="ECO:0007669"/>
    <property type="project" value="TreeGrafter"/>
</dbReference>
<dbReference type="Gene3D" id="3.30.559.30">
    <property type="entry name" value="Nonribosomal peptide synthetase, condensation domain"/>
    <property type="match status" value="1"/>
</dbReference>
<dbReference type="GO" id="GO:0044550">
    <property type="term" value="P:secondary metabolite biosynthetic process"/>
    <property type="evidence" value="ECO:0007669"/>
    <property type="project" value="TreeGrafter"/>
</dbReference>
<sequence length="211" mass="22746">MERLAARFEVLLGAMATGDQQRVSRLDLLSGAERSRILEQFNDTALDFAEHRLIHQLFEEQAARQPDAPALAFEEATFTYAQLNRRANRLANYLRSLGVQADDRVAICLERGIDMVVGLLGILKAGAAYVPLDPAYPADRLAFMLTDCAPVVLLTQESLFHILPAHVVPMVVVDGADAPVIAARSAADPDAAAAPGNLAYVIYTSGSTGMP</sequence>